<organism evidence="2 3">
    <name type="scientific">Pseudomonas putida</name>
    <name type="common">Arthrobacter siderocapsulatus</name>
    <dbReference type="NCBI Taxonomy" id="303"/>
    <lineage>
        <taxon>Bacteria</taxon>
        <taxon>Pseudomonadati</taxon>
        <taxon>Pseudomonadota</taxon>
        <taxon>Gammaproteobacteria</taxon>
        <taxon>Pseudomonadales</taxon>
        <taxon>Pseudomonadaceae</taxon>
        <taxon>Pseudomonas</taxon>
    </lineage>
</organism>
<feature type="chain" id="PRO_5017021159" evidence="1">
    <location>
        <begin position="26"/>
        <end position="177"/>
    </location>
</feature>
<feature type="signal peptide" evidence="1">
    <location>
        <begin position="1"/>
        <end position="25"/>
    </location>
</feature>
<dbReference type="PANTHER" id="PTHR35567:SF1">
    <property type="entry name" value="CONSERVED FUNGAL PROTEIN (AFU_ORTHOLOGUE AFUA_1G14230)"/>
    <property type="match status" value="1"/>
</dbReference>
<reference evidence="2 3" key="1">
    <citation type="submission" date="2018-06" db="EMBL/GenBank/DDBJ databases">
        <authorList>
            <consortium name="Pathogen Informatics"/>
            <person name="Doyle S."/>
        </authorList>
    </citation>
    <scope>NUCLEOTIDE SEQUENCE [LARGE SCALE GENOMIC DNA]</scope>
    <source>
        <strain evidence="2 3">NCTC7914</strain>
    </source>
</reference>
<dbReference type="AlphaFoldDB" id="A0A379KNV2"/>
<dbReference type="PANTHER" id="PTHR35567">
    <property type="entry name" value="MALATE DEHYDROGENASE (AFU_ORTHOLOGUE AFUA_2G13800)"/>
    <property type="match status" value="1"/>
</dbReference>
<dbReference type="Pfam" id="PF11937">
    <property type="entry name" value="DUF3455"/>
    <property type="match status" value="1"/>
</dbReference>
<dbReference type="Proteomes" id="UP000254602">
    <property type="component" value="Unassembled WGS sequence"/>
</dbReference>
<sequence length="177" mass="18466">MNSPVTMLMLTGGLVLIVASQAAHAQSALPDAVKVPDGHAVMLETVGVGQVTYECRDKANAPGQTEWTFVGPKAVLKDRSGKAVGDYFGPPATWQAKDGSKVTGTQLAVAPAAKGDLPYQLVQASPAEGKGAMTGVSYIQRVATRGGVAPATACSMQNKGERKIVDYQADYIFWAAK</sequence>
<evidence type="ECO:0000313" key="2">
    <source>
        <dbReference type="EMBL" id="SUD69298.1"/>
    </source>
</evidence>
<evidence type="ECO:0000256" key="1">
    <source>
        <dbReference type="SAM" id="SignalP"/>
    </source>
</evidence>
<gene>
    <name evidence="2" type="ORF">NCTC7914_03440</name>
</gene>
<accession>A0A379KNV2</accession>
<dbReference type="InterPro" id="IPR021851">
    <property type="entry name" value="DUF3455"/>
</dbReference>
<name>A0A379KNV2_PSEPU</name>
<protein>
    <submittedName>
        <fullName evidence="2">Protein of uncharacterized function (DUF3455)</fullName>
    </submittedName>
</protein>
<dbReference type="EMBL" id="UGUY01000001">
    <property type="protein sequence ID" value="SUD69298.1"/>
    <property type="molecule type" value="Genomic_DNA"/>
</dbReference>
<keyword evidence="1" id="KW-0732">Signal</keyword>
<evidence type="ECO:0000313" key="3">
    <source>
        <dbReference type="Proteomes" id="UP000254602"/>
    </source>
</evidence>
<proteinExistence type="predicted"/>